<feature type="compositionally biased region" description="Basic and acidic residues" evidence="1">
    <location>
        <begin position="26"/>
        <end position="42"/>
    </location>
</feature>
<accession>A0A291ATS1</accession>
<feature type="region of interest" description="Disordered" evidence="1">
    <location>
        <begin position="1"/>
        <end position="47"/>
    </location>
</feature>
<evidence type="ECO:0000313" key="2">
    <source>
        <dbReference type="EMBL" id="ATE82280.1"/>
    </source>
</evidence>
<proteinExistence type="predicted"/>
<dbReference type="KEGG" id="vg:34568367"/>
<organism evidence="2 3">
    <name type="scientific">Pandoravirus salinus</name>
    <dbReference type="NCBI Taxonomy" id="1349410"/>
    <lineage>
        <taxon>Viruses</taxon>
        <taxon>Pandoravirus</taxon>
    </lineage>
</organism>
<dbReference type="GeneID" id="34568367"/>
<dbReference type="Proteomes" id="UP000204584">
    <property type="component" value="Segment"/>
</dbReference>
<feature type="compositionally biased region" description="Basic residues" evidence="1">
    <location>
        <begin position="1"/>
        <end position="25"/>
    </location>
</feature>
<evidence type="ECO:0000256" key="1">
    <source>
        <dbReference type="SAM" id="MobiDB-lite"/>
    </source>
</evidence>
<keyword evidence="3" id="KW-1185">Reference proteome</keyword>
<protein>
    <submittedName>
        <fullName evidence="2">Uncharacterized protein</fullName>
    </submittedName>
</protein>
<sequence length="282" mass="30411">MTKRQKMPRNQQAHHRKKKEKHTGKREKEKKAGSQRMDEAHPARTRRRGEITRALACDDAARLASILTTNQLECVDTINLPAVVAALAPSGGVAGIVSPTKTPSTAGRDNLSRACRSAMSARLPSGVTSLLELALFYGAHECFDRLVAGGARMNAADAQSTFVHFFATHAWREAVACWGPCRLLQSRRDRRLVGPMIVALANDGSQESGSRVLFLDPLPAVQRLMPFLATVAPAKEPTMRERLAVAVRASVAYLAETEGFGPDAEAVGRVLDAVGVATIPPT</sequence>
<reference evidence="2 3" key="1">
    <citation type="journal article" date="2013" name="Science">
        <title>Pandoraviruses: amoeba viruses with genomes up to 2.5 Mb reaching that of parasitic eukaryotes.</title>
        <authorList>
            <person name="Philippe N."/>
            <person name="Legendre M."/>
            <person name="Doutre G."/>
            <person name="Coute Y."/>
            <person name="Poirot O."/>
            <person name="Lescot M."/>
            <person name="Arslan D."/>
            <person name="Seltzer V."/>
            <person name="Bertaux L."/>
            <person name="Bruley C."/>
            <person name="Garin J."/>
            <person name="Claverie J.M."/>
            <person name="Abergel C."/>
        </authorList>
    </citation>
    <scope>NUCLEOTIDE SEQUENCE [LARGE SCALE GENOMIC DNA]</scope>
</reference>
<gene>
    <name evidence="2" type="ORF">psal_cds_1100</name>
</gene>
<evidence type="ECO:0000313" key="3">
    <source>
        <dbReference type="Proteomes" id="UP000204584"/>
    </source>
</evidence>
<name>A0A291ATS1_9VIRU</name>
<dbReference type="RefSeq" id="YP_009430119.1">
    <property type="nucleotide sequence ID" value="NC_022098.1"/>
</dbReference>
<dbReference type="EMBL" id="KC977571">
    <property type="protein sequence ID" value="ATE82280.1"/>
    <property type="molecule type" value="Genomic_DNA"/>
</dbReference>